<reference evidence="1" key="1">
    <citation type="submission" date="2025-08" db="UniProtKB">
        <authorList>
            <consortium name="Ensembl"/>
        </authorList>
    </citation>
    <scope>IDENTIFICATION</scope>
</reference>
<name>A0A3Q3JXL1_MONAL</name>
<organism evidence="1 2">
    <name type="scientific">Monopterus albus</name>
    <name type="common">Swamp eel</name>
    <dbReference type="NCBI Taxonomy" id="43700"/>
    <lineage>
        <taxon>Eukaryota</taxon>
        <taxon>Metazoa</taxon>
        <taxon>Chordata</taxon>
        <taxon>Craniata</taxon>
        <taxon>Vertebrata</taxon>
        <taxon>Euteleostomi</taxon>
        <taxon>Actinopterygii</taxon>
        <taxon>Neopterygii</taxon>
        <taxon>Teleostei</taxon>
        <taxon>Neoteleostei</taxon>
        <taxon>Acanthomorphata</taxon>
        <taxon>Anabantaria</taxon>
        <taxon>Synbranchiformes</taxon>
        <taxon>Synbranchidae</taxon>
        <taxon>Monopterus</taxon>
    </lineage>
</organism>
<dbReference type="Gene3D" id="2.10.60.10">
    <property type="entry name" value="CD59"/>
    <property type="match status" value="1"/>
</dbReference>
<evidence type="ECO:0008006" key="3">
    <source>
        <dbReference type="Google" id="ProtNLM"/>
    </source>
</evidence>
<dbReference type="InterPro" id="IPR045860">
    <property type="entry name" value="Snake_toxin-like_sf"/>
</dbReference>
<dbReference type="GO" id="GO:0098552">
    <property type="term" value="C:side of membrane"/>
    <property type="evidence" value="ECO:0007669"/>
    <property type="project" value="UniProtKB-KW"/>
</dbReference>
<protein>
    <recommendedName>
        <fullName evidence="3">MAC-inhibitory protein</fullName>
    </recommendedName>
</protein>
<dbReference type="AlphaFoldDB" id="A0A3Q3JXL1"/>
<reference evidence="1" key="2">
    <citation type="submission" date="2025-09" db="UniProtKB">
        <authorList>
            <consortium name="Ensembl"/>
        </authorList>
    </citation>
    <scope>IDENTIFICATION</scope>
</reference>
<keyword evidence="2" id="KW-1185">Reference proteome</keyword>
<dbReference type="SUPFAM" id="SSF57302">
    <property type="entry name" value="Snake toxin-like"/>
    <property type="match status" value="1"/>
</dbReference>
<evidence type="ECO:0000313" key="1">
    <source>
        <dbReference type="Ensembl" id="ENSMALP00000025693.1"/>
    </source>
</evidence>
<sequence length="126" mass="13972">MSVIGRHQDRKIIKAAVLSRTMKLLVLALAVTLLLTAGEALNCHRCVPKKAGGACELTVETCKPEKDCCAAARFLREPYGHYQKCMAMSDCAMLAMNAYIDINCCRDDMCNTLLKSHLEPENMTVY</sequence>
<dbReference type="Proteomes" id="UP000261600">
    <property type="component" value="Unplaced"/>
</dbReference>
<dbReference type="Ensembl" id="ENSMALT00000026169.1">
    <property type="protein sequence ID" value="ENSMALP00000025693.1"/>
    <property type="gene ID" value="ENSMALG00000017876.1"/>
</dbReference>
<proteinExistence type="predicted"/>
<dbReference type="CDD" id="cd23611">
    <property type="entry name" value="TFP_LU_ECD_THFP5"/>
    <property type="match status" value="1"/>
</dbReference>
<evidence type="ECO:0000313" key="2">
    <source>
        <dbReference type="Proteomes" id="UP000261600"/>
    </source>
</evidence>
<accession>A0A3Q3JXL1</accession>